<dbReference type="EMBL" id="JBBPBK010000008">
    <property type="protein sequence ID" value="KAK9280537.1"/>
    <property type="molecule type" value="Genomic_DNA"/>
</dbReference>
<dbReference type="PANTHER" id="PTHR13950:SF9">
    <property type="entry name" value="RABCONNECTIN-3A"/>
    <property type="match status" value="1"/>
</dbReference>
<dbReference type="PANTHER" id="PTHR13950">
    <property type="entry name" value="RABCONNECTIN-RELATED"/>
    <property type="match status" value="1"/>
</dbReference>
<dbReference type="GO" id="GO:0043291">
    <property type="term" value="C:RAVE complex"/>
    <property type="evidence" value="ECO:0007669"/>
    <property type="project" value="TreeGrafter"/>
</dbReference>
<organism evidence="1 2">
    <name type="scientific">Liquidambar formosana</name>
    <name type="common">Formosan gum</name>
    <dbReference type="NCBI Taxonomy" id="63359"/>
    <lineage>
        <taxon>Eukaryota</taxon>
        <taxon>Viridiplantae</taxon>
        <taxon>Streptophyta</taxon>
        <taxon>Embryophyta</taxon>
        <taxon>Tracheophyta</taxon>
        <taxon>Spermatophyta</taxon>
        <taxon>Magnoliopsida</taxon>
        <taxon>eudicotyledons</taxon>
        <taxon>Gunneridae</taxon>
        <taxon>Pentapetalae</taxon>
        <taxon>Saxifragales</taxon>
        <taxon>Altingiaceae</taxon>
        <taxon>Liquidambar</taxon>
    </lineage>
</organism>
<keyword evidence="2" id="KW-1185">Reference proteome</keyword>
<protein>
    <submittedName>
        <fullName evidence="1">Uncharacterized protein</fullName>
    </submittedName>
</protein>
<dbReference type="AlphaFoldDB" id="A0AAP0WV30"/>
<gene>
    <name evidence="1" type="ORF">L1049_014229</name>
</gene>
<evidence type="ECO:0000313" key="2">
    <source>
        <dbReference type="Proteomes" id="UP001415857"/>
    </source>
</evidence>
<dbReference type="GO" id="GO:0007035">
    <property type="term" value="P:vacuolar acidification"/>
    <property type="evidence" value="ECO:0007669"/>
    <property type="project" value="TreeGrafter"/>
</dbReference>
<dbReference type="InterPro" id="IPR052208">
    <property type="entry name" value="DmX-like/RAVE_component"/>
</dbReference>
<accession>A0AAP0WV30</accession>
<name>A0AAP0WV30_LIQFO</name>
<sequence length="383" mass="42897">MIQWRPSTGRQSNKDAKHSSRHVLLTCCLDGTVRLWCEVDNGRVKKTGKDTNDQKAIRQSFCVATVIEINQTLNGTLGTDVFLVWATEIGGIINIGEGDKRFMSSEGHESDKAGRCEWLVGFGPGILLTFWAIHCLDDVSPVRFPRVTLWKRQELPGPEMKHFHRTGNFNSKHRSLLNKVFILRNRLFGAPSICSLVQLLHCNSLGWSLLYTQNSMNIENESLCTSRTDNLLSCHAGGFLNIDGHSGKILYVAVHPYSFEVELAVSLDSNGWLLFWSLSTISKCILGLPTLNPMWKLCGKLLIQDSCLKYTSLRWAPSVLDEDRVLLMGHVGGIDCFIVKTSQSEEKEKIICHSLCTIPFTGHGSLVEGSHKYLLNSFAFLLQ</sequence>
<dbReference type="InterPro" id="IPR036322">
    <property type="entry name" value="WD40_repeat_dom_sf"/>
</dbReference>
<comment type="caution">
    <text evidence="1">The sequence shown here is derived from an EMBL/GenBank/DDBJ whole genome shotgun (WGS) entry which is preliminary data.</text>
</comment>
<evidence type="ECO:0000313" key="1">
    <source>
        <dbReference type="EMBL" id="KAK9280537.1"/>
    </source>
</evidence>
<reference evidence="1 2" key="1">
    <citation type="journal article" date="2024" name="Plant J.">
        <title>Genome sequences and population genomics reveal climatic adaptation and genomic divergence between two closely related sweetgum species.</title>
        <authorList>
            <person name="Xu W.Q."/>
            <person name="Ren C.Q."/>
            <person name="Zhang X.Y."/>
            <person name="Comes H.P."/>
            <person name="Liu X.H."/>
            <person name="Li Y.G."/>
            <person name="Kettle C.J."/>
            <person name="Jalonen R."/>
            <person name="Gaisberger H."/>
            <person name="Ma Y.Z."/>
            <person name="Qiu Y.X."/>
        </authorList>
    </citation>
    <scope>NUCLEOTIDE SEQUENCE [LARGE SCALE GENOMIC DNA]</scope>
    <source>
        <strain evidence="1">Hangzhou</strain>
    </source>
</reference>
<dbReference type="Proteomes" id="UP001415857">
    <property type="component" value="Unassembled WGS sequence"/>
</dbReference>
<dbReference type="SUPFAM" id="SSF50978">
    <property type="entry name" value="WD40 repeat-like"/>
    <property type="match status" value="1"/>
</dbReference>
<proteinExistence type="predicted"/>